<reference evidence="1 2" key="1">
    <citation type="journal article" date="2019" name="Commun. Biol.">
        <title>The bagworm genome reveals a unique fibroin gene that provides high tensile strength.</title>
        <authorList>
            <person name="Kono N."/>
            <person name="Nakamura H."/>
            <person name="Ohtoshi R."/>
            <person name="Tomita M."/>
            <person name="Numata K."/>
            <person name="Arakawa K."/>
        </authorList>
    </citation>
    <scope>NUCLEOTIDE SEQUENCE [LARGE SCALE GENOMIC DNA]</scope>
</reference>
<name>A0A4C1U0T0_EUMVA</name>
<evidence type="ECO:0000313" key="1">
    <source>
        <dbReference type="EMBL" id="GBP19818.1"/>
    </source>
</evidence>
<organism evidence="1 2">
    <name type="scientific">Eumeta variegata</name>
    <name type="common">Bagworm moth</name>
    <name type="synonym">Eumeta japonica</name>
    <dbReference type="NCBI Taxonomy" id="151549"/>
    <lineage>
        <taxon>Eukaryota</taxon>
        <taxon>Metazoa</taxon>
        <taxon>Ecdysozoa</taxon>
        <taxon>Arthropoda</taxon>
        <taxon>Hexapoda</taxon>
        <taxon>Insecta</taxon>
        <taxon>Pterygota</taxon>
        <taxon>Neoptera</taxon>
        <taxon>Endopterygota</taxon>
        <taxon>Lepidoptera</taxon>
        <taxon>Glossata</taxon>
        <taxon>Ditrysia</taxon>
        <taxon>Tineoidea</taxon>
        <taxon>Psychidae</taxon>
        <taxon>Oiketicinae</taxon>
        <taxon>Eumeta</taxon>
    </lineage>
</organism>
<dbReference type="EMBL" id="BGZK01000112">
    <property type="protein sequence ID" value="GBP19818.1"/>
    <property type="molecule type" value="Genomic_DNA"/>
</dbReference>
<sequence length="119" mass="13258">MCGTAHLSLEGHASQQARWLHSECRLGRISYPHLARGLRDKDMLDTGMDTARVGVAHSTLDTHRVRVHNRASVGATVARRAYRPAPYMCFRIDAARLLCAEIVLNNGDHASTSHTTRKR</sequence>
<keyword evidence="2" id="KW-1185">Reference proteome</keyword>
<comment type="caution">
    <text evidence="1">The sequence shown here is derived from an EMBL/GenBank/DDBJ whole genome shotgun (WGS) entry which is preliminary data.</text>
</comment>
<gene>
    <name evidence="1" type="ORF">EVAR_75110_1</name>
</gene>
<accession>A0A4C1U0T0</accession>
<evidence type="ECO:0000313" key="2">
    <source>
        <dbReference type="Proteomes" id="UP000299102"/>
    </source>
</evidence>
<proteinExistence type="predicted"/>
<dbReference type="AlphaFoldDB" id="A0A4C1U0T0"/>
<protein>
    <submittedName>
        <fullName evidence="1">Uncharacterized protein</fullName>
    </submittedName>
</protein>
<dbReference type="Proteomes" id="UP000299102">
    <property type="component" value="Unassembled WGS sequence"/>
</dbReference>